<evidence type="ECO:0000313" key="2">
    <source>
        <dbReference type="EMBL" id="KAJ7095308.1"/>
    </source>
</evidence>
<feature type="region of interest" description="Disordered" evidence="1">
    <location>
        <begin position="1"/>
        <end position="94"/>
    </location>
</feature>
<feature type="compositionally biased region" description="Low complexity" evidence="1">
    <location>
        <begin position="6"/>
        <end position="15"/>
    </location>
</feature>
<dbReference type="AlphaFoldDB" id="A0AAD6UCD9"/>
<proteinExistence type="predicted"/>
<gene>
    <name evidence="2" type="ORF">B0H15DRAFT_828974</name>
</gene>
<name>A0AAD6UCD9_9AGAR</name>
<dbReference type="EMBL" id="JARJCN010000013">
    <property type="protein sequence ID" value="KAJ7095308.1"/>
    <property type="molecule type" value="Genomic_DNA"/>
</dbReference>
<keyword evidence="3" id="KW-1185">Reference proteome</keyword>
<sequence>MHSPDPDSSSSSPASESPPPEDNYQPSGVASHILNLTSHITSSFGSGSPSKRRLPGGSSFAAASSSRDPKSRRREDPRRGSAWEGKEGGKREKEELVDNGVVEYLRKEIGDPFNDTAFKAAS</sequence>
<feature type="compositionally biased region" description="Polar residues" evidence="1">
    <location>
        <begin position="24"/>
        <end position="49"/>
    </location>
</feature>
<evidence type="ECO:0000256" key="1">
    <source>
        <dbReference type="SAM" id="MobiDB-lite"/>
    </source>
</evidence>
<comment type="caution">
    <text evidence="2">The sequence shown here is derived from an EMBL/GenBank/DDBJ whole genome shotgun (WGS) entry which is preliminary data.</text>
</comment>
<organism evidence="2 3">
    <name type="scientific">Mycena belliarum</name>
    <dbReference type="NCBI Taxonomy" id="1033014"/>
    <lineage>
        <taxon>Eukaryota</taxon>
        <taxon>Fungi</taxon>
        <taxon>Dikarya</taxon>
        <taxon>Basidiomycota</taxon>
        <taxon>Agaricomycotina</taxon>
        <taxon>Agaricomycetes</taxon>
        <taxon>Agaricomycetidae</taxon>
        <taxon>Agaricales</taxon>
        <taxon>Marasmiineae</taxon>
        <taxon>Mycenaceae</taxon>
        <taxon>Mycena</taxon>
    </lineage>
</organism>
<protein>
    <submittedName>
        <fullName evidence="2">Uncharacterized protein</fullName>
    </submittedName>
</protein>
<accession>A0AAD6UCD9</accession>
<dbReference type="Proteomes" id="UP001222325">
    <property type="component" value="Unassembled WGS sequence"/>
</dbReference>
<evidence type="ECO:0000313" key="3">
    <source>
        <dbReference type="Proteomes" id="UP001222325"/>
    </source>
</evidence>
<reference evidence="2" key="1">
    <citation type="submission" date="2023-03" db="EMBL/GenBank/DDBJ databases">
        <title>Massive genome expansion in bonnet fungi (Mycena s.s.) driven by repeated elements and novel gene families across ecological guilds.</title>
        <authorList>
            <consortium name="Lawrence Berkeley National Laboratory"/>
            <person name="Harder C.B."/>
            <person name="Miyauchi S."/>
            <person name="Viragh M."/>
            <person name="Kuo A."/>
            <person name="Thoen E."/>
            <person name="Andreopoulos B."/>
            <person name="Lu D."/>
            <person name="Skrede I."/>
            <person name="Drula E."/>
            <person name="Henrissat B."/>
            <person name="Morin E."/>
            <person name="Kohler A."/>
            <person name="Barry K."/>
            <person name="LaButti K."/>
            <person name="Morin E."/>
            <person name="Salamov A."/>
            <person name="Lipzen A."/>
            <person name="Mereny Z."/>
            <person name="Hegedus B."/>
            <person name="Baldrian P."/>
            <person name="Stursova M."/>
            <person name="Weitz H."/>
            <person name="Taylor A."/>
            <person name="Grigoriev I.V."/>
            <person name="Nagy L.G."/>
            <person name="Martin F."/>
            <person name="Kauserud H."/>
        </authorList>
    </citation>
    <scope>NUCLEOTIDE SEQUENCE</scope>
    <source>
        <strain evidence="2">CBHHK173m</strain>
    </source>
</reference>
<feature type="compositionally biased region" description="Basic and acidic residues" evidence="1">
    <location>
        <begin position="67"/>
        <end position="94"/>
    </location>
</feature>